<evidence type="ECO:0000313" key="3">
    <source>
        <dbReference type="Proteomes" id="UP001492380"/>
    </source>
</evidence>
<proteinExistence type="predicted"/>
<reference evidence="2 3" key="1">
    <citation type="submission" date="2024-04" db="EMBL/GenBank/DDBJ databases">
        <title>Phyllosticta paracitricarpa is synonymous to the EU quarantine fungus P. citricarpa based on phylogenomic analyses.</title>
        <authorList>
            <consortium name="Lawrence Berkeley National Laboratory"/>
            <person name="Van Ingen-Buijs V.A."/>
            <person name="Van Westerhoven A.C."/>
            <person name="Haridas S."/>
            <person name="Skiadas P."/>
            <person name="Martin F."/>
            <person name="Groenewald J.Z."/>
            <person name="Crous P.W."/>
            <person name="Seidl M.F."/>
        </authorList>
    </citation>
    <scope>NUCLEOTIDE SEQUENCE [LARGE SCALE GENOMIC DNA]</scope>
    <source>
        <strain evidence="2 3">CBS 123374</strain>
    </source>
</reference>
<feature type="region of interest" description="Disordered" evidence="1">
    <location>
        <begin position="135"/>
        <end position="191"/>
    </location>
</feature>
<protein>
    <submittedName>
        <fullName evidence="2">Uncharacterized protein</fullName>
    </submittedName>
</protein>
<feature type="region of interest" description="Disordered" evidence="1">
    <location>
        <begin position="50"/>
        <end position="74"/>
    </location>
</feature>
<dbReference type="Proteomes" id="UP001492380">
    <property type="component" value="Unassembled WGS sequence"/>
</dbReference>
<dbReference type="EMBL" id="JBBWRZ010000004">
    <property type="protein sequence ID" value="KAK8238581.1"/>
    <property type="molecule type" value="Genomic_DNA"/>
</dbReference>
<evidence type="ECO:0000256" key="1">
    <source>
        <dbReference type="SAM" id="MobiDB-lite"/>
    </source>
</evidence>
<gene>
    <name evidence="2" type="ORF">HDK90DRAFT_230889</name>
</gene>
<feature type="compositionally biased region" description="Polar residues" evidence="1">
    <location>
        <begin position="135"/>
        <end position="151"/>
    </location>
</feature>
<organism evidence="2 3">
    <name type="scientific">Phyllosticta capitalensis</name>
    <dbReference type="NCBI Taxonomy" id="121624"/>
    <lineage>
        <taxon>Eukaryota</taxon>
        <taxon>Fungi</taxon>
        <taxon>Dikarya</taxon>
        <taxon>Ascomycota</taxon>
        <taxon>Pezizomycotina</taxon>
        <taxon>Dothideomycetes</taxon>
        <taxon>Dothideomycetes incertae sedis</taxon>
        <taxon>Botryosphaeriales</taxon>
        <taxon>Phyllostictaceae</taxon>
        <taxon>Phyllosticta</taxon>
    </lineage>
</organism>
<accession>A0ABR1YUC4</accession>
<keyword evidence="3" id="KW-1185">Reference proteome</keyword>
<name>A0ABR1YUC4_9PEZI</name>
<evidence type="ECO:0000313" key="2">
    <source>
        <dbReference type="EMBL" id="KAK8238581.1"/>
    </source>
</evidence>
<feature type="compositionally biased region" description="Basic residues" evidence="1">
    <location>
        <begin position="52"/>
        <end position="61"/>
    </location>
</feature>
<comment type="caution">
    <text evidence="2">The sequence shown here is derived from an EMBL/GenBank/DDBJ whole genome shotgun (WGS) entry which is preliminary data.</text>
</comment>
<sequence length="304" mass="33267">MNIQQQKDLTAVKCAARHLNLATLHRIFSFCIPTSFISLQYISHTQQPTTARFRHTSHRHASAPLPTPSPRHDKSNMIISTLPMRRMHRLCVPNQPCPPSAVTSNTHFSPCSTDTVSLTTLAPQLDRLPLPAALTKTTSKYSPPPITSSAGPSLLSGCPRGQCLRRQPPPPPAVFPVARPRSRSRPRFGSIGCCSNKPTSPALHYYSIQVSSRKEQRQTRICTGDRPPHLAYLLRKPVSGAAQQQASRRCVRAPKAAAIAGWRVGKTGHARMATEHGEENVPVLSRCGGGDQMFFALAEKLSVV</sequence>